<dbReference type="AlphaFoldDB" id="A0A9E7H3H0"/>
<sequence length="607" mass="67841">MASEELDRNFSELHVTRDSDCNGKSKILENQAVDGDVQITCFTEDLHDVTLHFQIIKLAKQIFVWIGCNTAKFGHLYAAAITRPNDQAAVTPILGGTSDNTGSGIARRLVLKTGLNIIVACNIPKDSPMLEATAERKLAEKLRSLGYIRPKPGGMSFDSIDSPGSETSGLCAYISSQSATTGWRFQPSLGFGRGRCSAWLLEMAFLFQKFQEAVKVLAKNPMFARDPRHLQFEADINRLFLYTSYNRLGKNAEENDADEIIEMANKASVKDQQKQVQENIHFQIKSMCKIMDEILRVDNKIIPDPPSSIPCSQNGPRRRSGLSFAIGKGTPSASEPVVPTTQPLTRLELSQCLMDRLGYAPGIKPSQIPHEEAGQGLFLNGEADVGAIIAFYPGMIYSPAYYRCIPGYPRVDASNSYLITRYDGNVINAQPWGPGGETRELWDGFYHPQCNPDTSEETGRGSDRMWRMLSKPLEASNRGAIGEVLERRNPLAFGHVANHPPKGIAPNVMVCPYDFPLTEKDMRVYIPNLIYGDEESMTMRRFGTFWFRLGSSMDPDGDSPVLKTLVLVATRALCNEEVFLNYRLSNQKRRPAWYTPVDEEEDKRRWS</sequence>
<dbReference type="EMBL" id="CP097510">
    <property type="protein sequence ID" value="URE26052.1"/>
    <property type="molecule type" value="Genomic_DNA"/>
</dbReference>
<dbReference type="PANTHER" id="PTHR33524">
    <property type="entry name" value="C5ORF35"/>
    <property type="match status" value="1"/>
</dbReference>
<evidence type="ECO:0000313" key="2">
    <source>
        <dbReference type="Proteomes" id="UP001055439"/>
    </source>
</evidence>
<dbReference type="InterPro" id="IPR032157">
    <property type="entry name" value="PAC4"/>
</dbReference>
<protein>
    <submittedName>
        <fullName evidence="1">Uncharacterized protein</fullName>
    </submittedName>
</protein>
<proteinExistence type="predicted"/>
<dbReference type="Pfam" id="PF16093">
    <property type="entry name" value="PAC4"/>
    <property type="match status" value="1"/>
</dbReference>
<dbReference type="EMBL" id="CP097510">
    <property type="protein sequence ID" value="URE26055.1"/>
    <property type="molecule type" value="Genomic_DNA"/>
</dbReference>
<gene>
    <name evidence="1" type="ORF">MUK42_18112</name>
</gene>
<dbReference type="InterPro" id="IPR040415">
    <property type="entry name" value="SETD9"/>
</dbReference>
<evidence type="ECO:0000313" key="1">
    <source>
        <dbReference type="EMBL" id="URE26055.1"/>
    </source>
</evidence>
<dbReference type="GO" id="GO:0043248">
    <property type="term" value="P:proteasome assembly"/>
    <property type="evidence" value="ECO:0007669"/>
    <property type="project" value="InterPro"/>
</dbReference>
<accession>A0A9E7H3H0</accession>
<keyword evidence="2" id="KW-1185">Reference proteome</keyword>
<organism evidence="1 2">
    <name type="scientific">Musa troglodytarum</name>
    <name type="common">fe'i banana</name>
    <dbReference type="NCBI Taxonomy" id="320322"/>
    <lineage>
        <taxon>Eukaryota</taxon>
        <taxon>Viridiplantae</taxon>
        <taxon>Streptophyta</taxon>
        <taxon>Embryophyta</taxon>
        <taxon>Tracheophyta</taxon>
        <taxon>Spermatophyta</taxon>
        <taxon>Magnoliopsida</taxon>
        <taxon>Liliopsida</taxon>
        <taxon>Zingiberales</taxon>
        <taxon>Musaceae</taxon>
        <taxon>Musa</taxon>
    </lineage>
</organism>
<dbReference type="CDD" id="cd10537">
    <property type="entry name" value="SET_SETD9"/>
    <property type="match status" value="1"/>
</dbReference>
<dbReference type="Proteomes" id="UP001055439">
    <property type="component" value="Chromosome 8"/>
</dbReference>
<reference evidence="1" key="1">
    <citation type="submission" date="2022-05" db="EMBL/GenBank/DDBJ databases">
        <title>The Musa troglodytarum L. genome provides insights into the mechanism of non-climacteric behaviour and enrichment of carotenoids.</title>
        <authorList>
            <person name="Wang J."/>
        </authorList>
    </citation>
    <scope>NUCLEOTIDE SEQUENCE</scope>
    <source>
        <tissue evidence="1">Leaf</tissue>
    </source>
</reference>
<dbReference type="OrthoDB" id="442460at2759"/>
<dbReference type="PANTHER" id="PTHR33524:SF1">
    <property type="entry name" value="SET DOMAIN-CONTAINING PROTEIN"/>
    <property type="match status" value="1"/>
</dbReference>
<name>A0A9E7H3H0_9LILI</name>